<dbReference type="InterPro" id="IPR009078">
    <property type="entry name" value="Ferritin-like_SF"/>
</dbReference>
<accession>A0A556MVC8</accession>
<dbReference type="AlphaFoldDB" id="A0A556MVC8"/>
<dbReference type="Proteomes" id="UP000318733">
    <property type="component" value="Unassembled WGS sequence"/>
</dbReference>
<comment type="caution">
    <text evidence="1">The sequence shown here is derived from an EMBL/GenBank/DDBJ whole genome shotgun (WGS) entry which is preliminary data.</text>
</comment>
<gene>
    <name evidence="1" type="ORF">FO440_06790</name>
</gene>
<organism evidence="1 2">
    <name type="scientific">Mucilaginibacter corticis</name>
    <dbReference type="NCBI Taxonomy" id="2597670"/>
    <lineage>
        <taxon>Bacteria</taxon>
        <taxon>Pseudomonadati</taxon>
        <taxon>Bacteroidota</taxon>
        <taxon>Sphingobacteriia</taxon>
        <taxon>Sphingobacteriales</taxon>
        <taxon>Sphingobacteriaceae</taxon>
        <taxon>Mucilaginibacter</taxon>
    </lineage>
</organism>
<protein>
    <submittedName>
        <fullName evidence="1">Ferritin-like domain-containing protein</fullName>
    </submittedName>
</protein>
<keyword evidence="2" id="KW-1185">Reference proteome</keyword>
<dbReference type="CDD" id="cd00657">
    <property type="entry name" value="Ferritin_like"/>
    <property type="match status" value="1"/>
</dbReference>
<reference evidence="1 2" key="1">
    <citation type="submission" date="2019-07" db="EMBL/GenBank/DDBJ databases">
        <authorList>
            <person name="Huq M.A."/>
        </authorList>
    </citation>
    <scope>NUCLEOTIDE SEQUENCE [LARGE SCALE GENOMIC DNA]</scope>
    <source>
        <strain evidence="1 2">MAH-19</strain>
    </source>
</reference>
<proteinExistence type="predicted"/>
<dbReference type="RefSeq" id="WP_144247451.1">
    <property type="nucleotide sequence ID" value="NZ_VLPK01000001.1"/>
</dbReference>
<dbReference type="OrthoDB" id="268439at2"/>
<sequence>MNNSQYWINHFRVNAQEKRVNWDLSPQITDAEIATILSSLQAWQLGETSEGKHLIAAATKYANHVGDPAYVGAIRLFIKEEQKHGNNLGTYLDRINKPRITKDWGDSLFRKIRYFNTSMEIWTLAVIIVESTAQIFYQALKDATQCTLLKQICNDILVDEAYHIIFQTERLAIIYDGKSAFSKSWRTAAYRYFFYATSLLVWFGHKKLFKAGGLTFKKYFKKMQYKYVKTVKAITHSEAALWV</sequence>
<name>A0A556MVC8_9SPHI</name>
<dbReference type="Gene3D" id="1.10.620.20">
    <property type="entry name" value="Ribonucleotide Reductase, subunit A"/>
    <property type="match status" value="1"/>
</dbReference>
<evidence type="ECO:0000313" key="1">
    <source>
        <dbReference type="EMBL" id="TSJ43886.1"/>
    </source>
</evidence>
<dbReference type="SUPFAM" id="SSF47240">
    <property type="entry name" value="Ferritin-like"/>
    <property type="match status" value="1"/>
</dbReference>
<evidence type="ECO:0000313" key="2">
    <source>
        <dbReference type="Proteomes" id="UP000318733"/>
    </source>
</evidence>
<dbReference type="GO" id="GO:0016491">
    <property type="term" value="F:oxidoreductase activity"/>
    <property type="evidence" value="ECO:0007669"/>
    <property type="project" value="InterPro"/>
</dbReference>
<dbReference type="InterPro" id="IPR012348">
    <property type="entry name" value="RNR-like"/>
</dbReference>
<dbReference type="EMBL" id="VLPK01000001">
    <property type="protein sequence ID" value="TSJ43886.1"/>
    <property type="molecule type" value="Genomic_DNA"/>
</dbReference>